<dbReference type="Proteomes" id="UP000799424">
    <property type="component" value="Unassembled WGS sequence"/>
</dbReference>
<dbReference type="AlphaFoldDB" id="A0A6A6ZXC9"/>
<proteinExistence type="predicted"/>
<sequence length="261" mass="30302">MEEGLVHIDLATELFSESTKPDYQAPIDSLFATKILSMLLPSFRTNLWSFADVSIESLVSLELSGEIKSWNARWPWNDPKNYIRHLKNRTDVGEGLQARGQFVEAYSVWEDTWMDAAPVMNNKPPTLVESEFDELMGPVYINIALCYLHYLETVPADFQPSFQKEFGNRAIWVVQVAKLPRETNLRFQSYFILARVTRILGIRFETFAANNSIKDAATFLRCGEYLDPSNDDIRDEISLWIEWGAPILNRDMRQYFRKEQQ</sequence>
<accession>A0A6A6ZXC9</accession>
<gene>
    <name evidence="1" type="ORF">CC86DRAFT_407569</name>
</gene>
<protein>
    <submittedName>
        <fullName evidence="1">Uncharacterized protein</fullName>
    </submittedName>
</protein>
<evidence type="ECO:0000313" key="2">
    <source>
        <dbReference type="Proteomes" id="UP000799424"/>
    </source>
</evidence>
<evidence type="ECO:0000313" key="1">
    <source>
        <dbReference type="EMBL" id="KAF2825358.1"/>
    </source>
</evidence>
<name>A0A6A6ZXC9_9PLEO</name>
<organism evidence="1 2">
    <name type="scientific">Ophiobolus disseminans</name>
    <dbReference type="NCBI Taxonomy" id="1469910"/>
    <lineage>
        <taxon>Eukaryota</taxon>
        <taxon>Fungi</taxon>
        <taxon>Dikarya</taxon>
        <taxon>Ascomycota</taxon>
        <taxon>Pezizomycotina</taxon>
        <taxon>Dothideomycetes</taxon>
        <taxon>Pleosporomycetidae</taxon>
        <taxon>Pleosporales</taxon>
        <taxon>Pleosporineae</taxon>
        <taxon>Phaeosphaeriaceae</taxon>
        <taxon>Ophiobolus</taxon>
    </lineage>
</organism>
<reference evidence="1" key="1">
    <citation type="journal article" date="2020" name="Stud. Mycol.">
        <title>101 Dothideomycetes genomes: a test case for predicting lifestyles and emergence of pathogens.</title>
        <authorList>
            <person name="Haridas S."/>
            <person name="Albert R."/>
            <person name="Binder M."/>
            <person name="Bloem J."/>
            <person name="Labutti K."/>
            <person name="Salamov A."/>
            <person name="Andreopoulos B."/>
            <person name="Baker S."/>
            <person name="Barry K."/>
            <person name="Bills G."/>
            <person name="Bluhm B."/>
            <person name="Cannon C."/>
            <person name="Castanera R."/>
            <person name="Culley D."/>
            <person name="Daum C."/>
            <person name="Ezra D."/>
            <person name="Gonzalez J."/>
            <person name="Henrissat B."/>
            <person name="Kuo A."/>
            <person name="Liang C."/>
            <person name="Lipzen A."/>
            <person name="Lutzoni F."/>
            <person name="Magnuson J."/>
            <person name="Mondo S."/>
            <person name="Nolan M."/>
            <person name="Ohm R."/>
            <person name="Pangilinan J."/>
            <person name="Park H.-J."/>
            <person name="Ramirez L."/>
            <person name="Alfaro M."/>
            <person name="Sun H."/>
            <person name="Tritt A."/>
            <person name="Yoshinaga Y."/>
            <person name="Zwiers L.-H."/>
            <person name="Turgeon B."/>
            <person name="Goodwin S."/>
            <person name="Spatafora J."/>
            <person name="Crous P."/>
            <person name="Grigoriev I."/>
        </authorList>
    </citation>
    <scope>NUCLEOTIDE SEQUENCE</scope>
    <source>
        <strain evidence="1">CBS 113818</strain>
    </source>
</reference>
<dbReference type="EMBL" id="MU006228">
    <property type="protein sequence ID" value="KAF2825358.1"/>
    <property type="molecule type" value="Genomic_DNA"/>
</dbReference>
<keyword evidence="2" id="KW-1185">Reference proteome</keyword>